<dbReference type="PANTHER" id="PTHR12435">
    <property type="match status" value="1"/>
</dbReference>
<feature type="compositionally biased region" description="Low complexity" evidence="4">
    <location>
        <begin position="215"/>
        <end position="230"/>
    </location>
</feature>
<dbReference type="EMBL" id="BCWF01000023">
    <property type="protein sequence ID" value="GAT27868.1"/>
    <property type="molecule type" value="Genomic_DNA"/>
</dbReference>
<dbReference type="Proteomes" id="UP000075230">
    <property type="component" value="Unassembled WGS sequence"/>
</dbReference>
<dbReference type="VEuPathDB" id="FungiDB:ASPFODRAFT_74549"/>
<accession>A0A146FQG8</accession>
<proteinExistence type="inferred from homology"/>
<feature type="region of interest" description="Disordered" evidence="4">
    <location>
        <begin position="215"/>
        <end position="237"/>
    </location>
</feature>
<evidence type="ECO:0000256" key="3">
    <source>
        <dbReference type="ARBA" id="ARBA00025768"/>
    </source>
</evidence>
<evidence type="ECO:0000313" key="5">
    <source>
        <dbReference type="EMBL" id="GAT27868.1"/>
    </source>
</evidence>
<dbReference type="Pfam" id="PF08433">
    <property type="entry name" value="KTI12"/>
    <property type="match status" value="1"/>
</dbReference>
<organism evidence="5 6">
    <name type="scientific">Aspergillus kawachii</name>
    <name type="common">White koji mold</name>
    <name type="synonym">Aspergillus awamori var. kawachi</name>
    <dbReference type="NCBI Taxonomy" id="1069201"/>
    <lineage>
        <taxon>Eukaryota</taxon>
        <taxon>Fungi</taxon>
        <taxon>Dikarya</taxon>
        <taxon>Ascomycota</taxon>
        <taxon>Pezizomycotina</taxon>
        <taxon>Eurotiomycetes</taxon>
        <taxon>Eurotiomycetidae</taxon>
        <taxon>Eurotiales</taxon>
        <taxon>Aspergillaceae</taxon>
        <taxon>Aspergillus</taxon>
        <taxon>Aspergillus subgen. Circumdati</taxon>
    </lineage>
</organism>
<comment type="similarity">
    <text evidence="3">Belongs to the KTI12 family.</text>
</comment>
<evidence type="ECO:0000256" key="1">
    <source>
        <dbReference type="ARBA" id="ARBA00022741"/>
    </source>
</evidence>
<evidence type="ECO:0000313" key="6">
    <source>
        <dbReference type="Proteomes" id="UP000075230"/>
    </source>
</evidence>
<dbReference type="GO" id="GO:0005524">
    <property type="term" value="F:ATP binding"/>
    <property type="evidence" value="ECO:0007669"/>
    <property type="project" value="UniProtKB-KW"/>
</dbReference>
<keyword evidence="1" id="KW-0547">Nucleotide-binding</keyword>
<evidence type="ECO:0000256" key="2">
    <source>
        <dbReference type="ARBA" id="ARBA00022840"/>
    </source>
</evidence>
<dbReference type="Gene3D" id="3.40.50.300">
    <property type="entry name" value="P-loop containing nucleotide triphosphate hydrolases"/>
    <property type="match status" value="1"/>
</dbReference>
<dbReference type="InterPro" id="IPR027417">
    <property type="entry name" value="P-loop_NTPase"/>
</dbReference>
<dbReference type="AlphaFoldDB" id="A0A146FQG8"/>
<gene>
    <name evidence="5" type="ORF">RIB2604_02302260</name>
</gene>
<dbReference type="SUPFAM" id="SSF52540">
    <property type="entry name" value="P-loop containing nucleoside triphosphate hydrolases"/>
    <property type="match status" value="1"/>
</dbReference>
<feature type="compositionally biased region" description="Polar residues" evidence="4">
    <location>
        <begin position="120"/>
        <end position="134"/>
    </location>
</feature>
<reference evidence="6" key="2">
    <citation type="submission" date="2016-02" db="EMBL/GenBank/DDBJ databases">
        <title>Genome sequencing of Aspergillus luchuensis NBRC 4314.</title>
        <authorList>
            <person name="Yamada O."/>
        </authorList>
    </citation>
    <scope>NUCLEOTIDE SEQUENCE [LARGE SCALE GENOMIC DNA]</scope>
    <source>
        <strain evidence="6">RIB 2604</strain>
    </source>
</reference>
<keyword evidence="2" id="KW-0067">ATP-binding</keyword>
<comment type="caution">
    <text evidence="5">The sequence shown here is derived from an EMBL/GenBank/DDBJ whole genome shotgun (WGS) entry which is preliminary data.</text>
</comment>
<sequence>MPLIVLTGYPCSGLTYRANQLAKQLEETQTELFNTGALPSTKPRYKIHVVPTHDPSHPRTVYDHARTEKETRGVAYARAKRALGKDSFVILDGMNYIKGYRYQLWCEAKALGTTCCVSTPQPDTEATQSPTEPTSDQEDPYPPELLNNLIFRYEEPSIHSRWDKPLFTVPWTDASPPIAEIWTALTGIPHPSAATTPDPNTSVSTLTSALNNTSLSSAASTTTTANNPSTFRTNRPKIKPHQATALPAATDSTALYNMEKRTSAIVSAIRSFTLSNPSAEAALAQCQDGNSSSSNGRGISIPVPEASMPVYVPAHVATSGTTDELAGAGGILALPRLQRLRRQWIALNRAYVQGAHASSKGGLTAEQVPDAFVRFLNAEFGAEGE</sequence>
<feature type="region of interest" description="Disordered" evidence="4">
    <location>
        <begin position="120"/>
        <end position="141"/>
    </location>
</feature>
<protein>
    <submittedName>
        <fullName evidence="5">RNA polymerase II Elongator complex associated protein Kti12</fullName>
    </submittedName>
</protein>
<evidence type="ECO:0000256" key="4">
    <source>
        <dbReference type="SAM" id="MobiDB-lite"/>
    </source>
</evidence>
<dbReference type="InterPro" id="IPR013641">
    <property type="entry name" value="KTI12/PSTK"/>
</dbReference>
<reference evidence="5 6" key="1">
    <citation type="journal article" date="2016" name="DNA Res.">
        <title>Genome sequence of Aspergillus luchuensis NBRC 4314.</title>
        <authorList>
            <person name="Yamada O."/>
            <person name="Machida M."/>
            <person name="Hosoyama A."/>
            <person name="Goto M."/>
            <person name="Takahashi T."/>
            <person name="Futagami T."/>
            <person name="Yamagata Y."/>
            <person name="Takeuchi M."/>
            <person name="Kobayashi T."/>
            <person name="Koike H."/>
            <person name="Abe K."/>
            <person name="Asai K."/>
            <person name="Arita M."/>
            <person name="Fujita N."/>
            <person name="Fukuda K."/>
            <person name="Higa K."/>
            <person name="Horikawa H."/>
            <person name="Ishikawa T."/>
            <person name="Jinno K."/>
            <person name="Kato Y."/>
            <person name="Kirimura K."/>
            <person name="Mizutani O."/>
            <person name="Nakasone K."/>
            <person name="Sano M."/>
            <person name="Shiraishi Y."/>
            <person name="Tsukahara M."/>
            <person name="Gomi K."/>
        </authorList>
    </citation>
    <scope>NUCLEOTIDE SEQUENCE [LARGE SCALE GENOMIC DNA]</scope>
    <source>
        <strain evidence="5 6">RIB 2604</strain>
    </source>
</reference>
<name>A0A146FQG8_ASPKA</name>